<sequence length="123" mass="14597">MENNELEAVKIESWIEEITTYVFNGGRFRKSQGLESILRWNLPYGILRSRVEGQHVIVNREYKPMGFAGREHHTIYGLPIKVDGSYDNFYFYNDGTRPWSSQRDYDNYMIKLKKFVEHLRGAL</sequence>
<accession>A0A6B9J265</accession>
<protein>
    <submittedName>
        <fullName evidence="1">Uncharacterized protein</fullName>
    </submittedName>
</protein>
<dbReference type="Proteomes" id="UP000432177">
    <property type="component" value="Segment"/>
</dbReference>
<gene>
    <name evidence="1" type="ORF">KLPPOU148_015</name>
</gene>
<name>A0A6B9J265_9CAUD</name>
<evidence type="ECO:0000313" key="1">
    <source>
        <dbReference type="EMBL" id="QGZ13406.1"/>
    </source>
</evidence>
<proteinExistence type="predicted"/>
<evidence type="ECO:0000313" key="2">
    <source>
        <dbReference type="Proteomes" id="UP000432177"/>
    </source>
</evidence>
<organism evidence="1 2">
    <name type="scientific">Klebsiella phage vB_KpnM_15-38_KLPPOU148</name>
    <dbReference type="NCBI Taxonomy" id="2686208"/>
    <lineage>
        <taxon>Viruses</taxon>
        <taxon>Duplodnaviria</taxon>
        <taxon>Heunggongvirae</taxon>
        <taxon>Uroviricota</taxon>
        <taxon>Caudoviricetes</taxon>
        <taxon>Jameshumphriesvirinae</taxon>
        <taxon>Parissaclayvirus</taxon>
        <taxon>Parissaclayvirus POU148</taxon>
    </lineage>
</organism>
<keyword evidence="2" id="KW-1185">Reference proteome</keyword>
<reference evidence="1 2" key="1">
    <citation type="submission" date="2019-11" db="EMBL/GenBank/DDBJ databases">
        <title>Complete Genome Sequence of the Klebsiella phage vB_KpnS_POU148.</title>
        <authorList>
            <person name="Pourcel C."/>
            <person name="Essoh C."/>
        </authorList>
    </citation>
    <scope>NUCLEOTIDE SEQUENCE [LARGE SCALE GENOMIC DNA]</scope>
</reference>
<dbReference type="EMBL" id="MN689778">
    <property type="protein sequence ID" value="QGZ13406.1"/>
    <property type="molecule type" value="Genomic_DNA"/>
</dbReference>